<proteinExistence type="predicted"/>
<gene>
    <name evidence="2" type="ORF">WNY77_03885</name>
</gene>
<feature type="chain" id="PRO_5046985647" description="TonB-dependent receptor" evidence="1">
    <location>
        <begin position="26"/>
        <end position="49"/>
    </location>
</feature>
<dbReference type="EMBL" id="JBBMQS010000002">
    <property type="protein sequence ID" value="MEM5496533.1"/>
    <property type="molecule type" value="Genomic_DNA"/>
</dbReference>
<evidence type="ECO:0000313" key="2">
    <source>
        <dbReference type="EMBL" id="MEM5496533.1"/>
    </source>
</evidence>
<dbReference type="Proteomes" id="UP001461163">
    <property type="component" value="Unassembled WGS sequence"/>
</dbReference>
<feature type="signal peptide" evidence="1">
    <location>
        <begin position="1"/>
        <end position="25"/>
    </location>
</feature>
<protein>
    <recommendedName>
        <fullName evidence="4">TonB-dependent receptor</fullName>
    </recommendedName>
</protein>
<evidence type="ECO:0008006" key="4">
    <source>
        <dbReference type="Google" id="ProtNLM"/>
    </source>
</evidence>
<evidence type="ECO:0000313" key="3">
    <source>
        <dbReference type="Proteomes" id="UP001461163"/>
    </source>
</evidence>
<keyword evidence="1" id="KW-0732">Signal</keyword>
<comment type="caution">
    <text evidence="2">The sequence shown here is derived from an EMBL/GenBank/DDBJ whole genome shotgun (WGS) entry which is preliminary data.</text>
</comment>
<accession>A0ABU9SSQ9</accession>
<dbReference type="RefSeq" id="WP_342880953.1">
    <property type="nucleotide sequence ID" value="NZ_JBBMQS010000002.1"/>
</dbReference>
<organism evidence="2 3">
    <name type="scientific">Paraglaciecola mesophila</name>
    <dbReference type="NCBI Taxonomy" id="197222"/>
    <lineage>
        <taxon>Bacteria</taxon>
        <taxon>Pseudomonadati</taxon>
        <taxon>Pseudomonadota</taxon>
        <taxon>Gammaproteobacteria</taxon>
        <taxon>Alteromonadales</taxon>
        <taxon>Alteromonadaceae</taxon>
        <taxon>Paraglaciecola</taxon>
    </lineage>
</organism>
<keyword evidence="3" id="KW-1185">Reference proteome</keyword>
<evidence type="ECO:0000256" key="1">
    <source>
        <dbReference type="SAM" id="SignalP"/>
    </source>
</evidence>
<name>A0ABU9SSQ9_9ALTE</name>
<sequence>MTLIIKKLPLAIASILMTQPLMTLAQEAPAVSVNDDALEIIEVTSRKKV</sequence>
<reference evidence="2 3" key="1">
    <citation type="submission" date="2024-03" db="EMBL/GenBank/DDBJ databases">
        <title>Community enrichment and isolation of bacterial strains for fucoidan degradation.</title>
        <authorList>
            <person name="Sichert A."/>
        </authorList>
    </citation>
    <scope>NUCLEOTIDE SEQUENCE [LARGE SCALE GENOMIC DNA]</scope>
    <source>
        <strain evidence="2 3">AS12</strain>
    </source>
</reference>